<dbReference type="Proteomes" id="UP000826540">
    <property type="component" value="Chromosome"/>
</dbReference>
<dbReference type="RefSeq" id="WP_220609863.1">
    <property type="nucleotide sequence ID" value="NZ_CP080598.1"/>
</dbReference>
<dbReference type="EMBL" id="CP080598">
    <property type="protein sequence ID" value="QYX31878.1"/>
    <property type="molecule type" value="Genomic_DNA"/>
</dbReference>
<feature type="non-terminal residue" evidence="3">
    <location>
        <position position="1"/>
    </location>
</feature>
<evidence type="ECO:0000313" key="4">
    <source>
        <dbReference type="Proteomes" id="UP000826540"/>
    </source>
</evidence>
<evidence type="ECO:0000256" key="1">
    <source>
        <dbReference type="ARBA" id="ARBA00023125"/>
    </source>
</evidence>
<dbReference type="Pfam" id="PF07282">
    <property type="entry name" value="Cas12f1-like_TNB"/>
    <property type="match status" value="1"/>
</dbReference>
<protein>
    <submittedName>
        <fullName evidence="3">Transposase</fullName>
    </submittedName>
</protein>
<reference evidence="3 4" key="1">
    <citation type="journal article" date="2022" name="J. Am. Chem. Soc.">
        <title>Biosynthesis of Guanitoxin Enables Global Environmental Detection in Freshwater Cyanobacteria.</title>
        <authorList>
            <person name="Lima S.T."/>
            <person name="Fallon T.R."/>
            <person name="Cordoza J.L."/>
            <person name="Chekan J.R."/>
            <person name="Delbaje E."/>
            <person name="Hopiavuori A.R."/>
            <person name="Alvarenga D.O."/>
            <person name="Wood S.M."/>
            <person name="Luhavaya H."/>
            <person name="Baumgartner J.T."/>
            <person name="Dorr F.A."/>
            <person name="Etchegaray A."/>
            <person name="Pinto E."/>
            <person name="McKinnie S.M.K."/>
            <person name="Fiore M.F."/>
            <person name="Moore B.S."/>
        </authorList>
    </citation>
    <scope>NUCLEOTIDE SEQUENCE [LARGE SCALE GENOMIC DNA]</scope>
    <source>
        <strain evidence="3 4">ITEP-024</strain>
    </source>
</reference>
<dbReference type="InterPro" id="IPR010095">
    <property type="entry name" value="Cas12f1-like_TNB"/>
</dbReference>
<keyword evidence="1" id="KW-0238">DNA-binding</keyword>
<accession>A0ABX8WZT6</accession>
<sequence length="65" mass="7444">YKAKKFGCEIIIADRFYPSSKTCSHCGHRKDSLSLSERIYHCENCSFEMDRDLNAAINLSRLAKA</sequence>
<keyword evidence="4" id="KW-1185">Reference proteome</keyword>
<feature type="domain" description="Cas12f1-like TNB" evidence="2">
    <location>
        <begin position="1"/>
        <end position="59"/>
    </location>
</feature>
<gene>
    <name evidence="3" type="ORF">K2F26_24475</name>
</gene>
<proteinExistence type="predicted"/>
<organism evidence="3 4">
    <name type="scientific">Sphaerospermopsis torques-reginae ITEP-024</name>
    <dbReference type="NCBI Taxonomy" id="984208"/>
    <lineage>
        <taxon>Bacteria</taxon>
        <taxon>Bacillati</taxon>
        <taxon>Cyanobacteriota</taxon>
        <taxon>Cyanophyceae</taxon>
        <taxon>Nostocales</taxon>
        <taxon>Aphanizomenonaceae</taxon>
        <taxon>Sphaerospermopsis</taxon>
        <taxon>Sphaerospermopsis torques-reginae</taxon>
    </lineage>
</organism>
<evidence type="ECO:0000259" key="2">
    <source>
        <dbReference type="Pfam" id="PF07282"/>
    </source>
</evidence>
<name>A0ABX8WZT6_9CYAN</name>
<evidence type="ECO:0000313" key="3">
    <source>
        <dbReference type="EMBL" id="QYX31878.1"/>
    </source>
</evidence>